<comment type="caution">
    <text evidence="1">The sequence shown here is derived from an EMBL/GenBank/DDBJ whole genome shotgun (WGS) entry which is preliminary data.</text>
</comment>
<proteinExistence type="predicted"/>
<keyword evidence="2" id="KW-1185">Reference proteome</keyword>
<organism evidence="1 2">
    <name type="scientific">Sporosarcina siberiensis</name>
    <dbReference type="NCBI Taxonomy" id="1365606"/>
    <lineage>
        <taxon>Bacteria</taxon>
        <taxon>Bacillati</taxon>
        <taxon>Bacillota</taxon>
        <taxon>Bacilli</taxon>
        <taxon>Bacillales</taxon>
        <taxon>Caryophanaceae</taxon>
        <taxon>Sporosarcina</taxon>
    </lineage>
</organism>
<evidence type="ECO:0000313" key="2">
    <source>
        <dbReference type="Proteomes" id="UP001597218"/>
    </source>
</evidence>
<dbReference type="RefSeq" id="WP_381538617.1">
    <property type="nucleotide sequence ID" value="NZ_JBHUGI010000032.1"/>
</dbReference>
<dbReference type="Proteomes" id="UP001597218">
    <property type="component" value="Unassembled WGS sequence"/>
</dbReference>
<evidence type="ECO:0000313" key="1">
    <source>
        <dbReference type="EMBL" id="MFD1928921.1"/>
    </source>
</evidence>
<protein>
    <submittedName>
        <fullName evidence="1">Uncharacterized protein</fullName>
    </submittedName>
</protein>
<name>A0ABW4SHL7_9BACL</name>
<sequence>MKKVRAIFIGDVRYDQCPVFELNNETDYFEMIIDKEVRYEKVVVEEDDDFLIFEIEKDIATLIE</sequence>
<reference evidence="2" key="1">
    <citation type="journal article" date="2019" name="Int. J. Syst. Evol. Microbiol.">
        <title>The Global Catalogue of Microorganisms (GCM) 10K type strain sequencing project: providing services to taxonomists for standard genome sequencing and annotation.</title>
        <authorList>
            <consortium name="The Broad Institute Genomics Platform"/>
            <consortium name="The Broad Institute Genome Sequencing Center for Infectious Disease"/>
            <person name="Wu L."/>
            <person name="Ma J."/>
        </authorList>
    </citation>
    <scope>NUCLEOTIDE SEQUENCE [LARGE SCALE GENOMIC DNA]</scope>
    <source>
        <strain evidence="2">CGMCC 4.7177</strain>
    </source>
</reference>
<gene>
    <name evidence="1" type="ORF">ACFSFY_12840</name>
</gene>
<dbReference type="EMBL" id="JBHUGI010000032">
    <property type="protein sequence ID" value="MFD1928921.1"/>
    <property type="molecule type" value="Genomic_DNA"/>
</dbReference>
<accession>A0ABW4SHL7</accession>